<dbReference type="EMBL" id="CM001436">
    <property type="protein sequence ID" value="EHQ34749.1"/>
    <property type="molecule type" value="Genomic_DNA"/>
</dbReference>
<gene>
    <name evidence="1" type="ORF">Metlim_0618</name>
</gene>
<name>H1Z3F4_9EURY</name>
<evidence type="ECO:0008006" key="3">
    <source>
        <dbReference type="Google" id="ProtNLM"/>
    </source>
</evidence>
<dbReference type="Proteomes" id="UP000005741">
    <property type="component" value="Chromosome"/>
</dbReference>
<dbReference type="Gene3D" id="2.60.120.380">
    <property type="match status" value="1"/>
</dbReference>
<proteinExistence type="predicted"/>
<protein>
    <recommendedName>
        <fullName evidence="3">Peptidase domain protein</fullName>
    </recommendedName>
</protein>
<evidence type="ECO:0000313" key="2">
    <source>
        <dbReference type="Proteomes" id="UP000005741"/>
    </source>
</evidence>
<dbReference type="InParanoid" id="H1Z3F4"/>
<dbReference type="HOGENOM" id="CLU_145177_0_0_2"/>
<organism evidence="1 2">
    <name type="scientific">Methanoplanus limicola DSM 2279</name>
    <dbReference type="NCBI Taxonomy" id="937775"/>
    <lineage>
        <taxon>Archaea</taxon>
        <taxon>Methanobacteriati</taxon>
        <taxon>Methanobacteriota</taxon>
        <taxon>Stenosarchaea group</taxon>
        <taxon>Methanomicrobia</taxon>
        <taxon>Methanomicrobiales</taxon>
        <taxon>Methanomicrobiaceae</taxon>
        <taxon>Methanoplanus</taxon>
    </lineage>
</organism>
<keyword evidence="2" id="KW-1185">Reference proteome</keyword>
<accession>H1Z3F4</accession>
<dbReference type="AlphaFoldDB" id="H1Z3F4"/>
<sequence length="160" mass="18506">MQFPLRNSEVDYMKKIMFILIALAMLTAYAAAEEFETEQIESVEGYTVSWIEDKEITDNYQTRTVYETIVQGETDWLSKTVNSYTTQLHIDLNWGDSSDSLRLKIYSPDGHTFGYYYDNSDGSNDGRIQFNINNPDGIARGTWRYEVYGYDVSGTEDYTI</sequence>
<evidence type="ECO:0000313" key="1">
    <source>
        <dbReference type="EMBL" id="EHQ34749.1"/>
    </source>
</evidence>
<reference evidence="1 2" key="1">
    <citation type="submission" date="2011-10" db="EMBL/GenBank/DDBJ databases">
        <title>The Improved High-Quality Draft genome of Methanoplanus limicola DSM 2279.</title>
        <authorList>
            <consortium name="US DOE Joint Genome Institute (JGI-PGF)"/>
            <person name="Lucas S."/>
            <person name="Copeland A."/>
            <person name="Lapidus A."/>
            <person name="Glavina del Rio T."/>
            <person name="Dalin E."/>
            <person name="Tice H."/>
            <person name="Bruce D."/>
            <person name="Goodwin L."/>
            <person name="Pitluck S."/>
            <person name="Peters L."/>
            <person name="Mikhailova N."/>
            <person name="Lu M."/>
            <person name="Kyrpides N."/>
            <person name="Mavromatis K."/>
            <person name="Ivanova N."/>
            <person name="Markowitz V."/>
            <person name="Cheng J.-F."/>
            <person name="Hugenholtz P."/>
            <person name="Woyke T."/>
            <person name="Wu D."/>
            <person name="Wirth R."/>
            <person name="Brambilla E.-M."/>
            <person name="Klenk H.-P."/>
            <person name="Eisen J.A."/>
        </authorList>
    </citation>
    <scope>NUCLEOTIDE SEQUENCE [LARGE SCALE GENOMIC DNA]</scope>
    <source>
        <strain evidence="1 2">DSM 2279</strain>
    </source>
</reference>